<dbReference type="GO" id="GO:0006164">
    <property type="term" value="P:purine nucleotide biosynthetic process"/>
    <property type="evidence" value="ECO:0007669"/>
    <property type="project" value="UniProtKB-KW"/>
</dbReference>
<dbReference type="GO" id="GO:0004642">
    <property type="term" value="F:phosphoribosylformylglycinamidine synthase activity"/>
    <property type="evidence" value="ECO:0007669"/>
    <property type="project" value="UniProtKB-EC"/>
</dbReference>
<dbReference type="SUPFAM" id="SSF82697">
    <property type="entry name" value="PurS-like"/>
    <property type="match status" value="1"/>
</dbReference>
<dbReference type="GO" id="GO:0005524">
    <property type="term" value="F:ATP binding"/>
    <property type="evidence" value="ECO:0007669"/>
    <property type="project" value="UniProtKB-KW"/>
</dbReference>
<dbReference type="EMBL" id="UOGE01000091">
    <property type="protein sequence ID" value="VAX23934.1"/>
    <property type="molecule type" value="Genomic_DNA"/>
</dbReference>
<dbReference type="NCBIfam" id="TIGR00302">
    <property type="entry name" value="phosphoribosylformylglycinamidine synthase subunit PurS"/>
    <property type="match status" value="1"/>
</dbReference>
<dbReference type="Pfam" id="PF02700">
    <property type="entry name" value="PurS"/>
    <property type="match status" value="1"/>
</dbReference>
<evidence type="ECO:0000256" key="1">
    <source>
        <dbReference type="ARBA" id="ARBA00022490"/>
    </source>
</evidence>
<evidence type="ECO:0000256" key="2">
    <source>
        <dbReference type="ARBA" id="ARBA00022598"/>
    </source>
</evidence>
<dbReference type="AlphaFoldDB" id="A0A3B1CJ04"/>
<dbReference type="Gene3D" id="3.30.1280.10">
    <property type="entry name" value="Phosphoribosylformylglycinamidine synthase subunit PurS"/>
    <property type="match status" value="1"/>
</dbReference>
<keyword evidence="5" id="KW-0067">ATP-binding</keyword>
<keyword evidence="1" id="KW-0963">Cytoplasm</keyword>
<organism evidence="6">
    <name type="scientific">hydrothermal vent metagenome</name>
    <dbReference type="NCBI Taxonomy" id="652676"/>
    <lineage>
        <taxon>unclassified sequences</taxon>
        <taxon>metagenomes</taxon>
        <taxon>ecological metagenomes</taxon>
    </lineage>
</organism>
<gene>
    <name evidence="6" type="ORF">MNBD_NITROSPINAE02-733</name>
</gene>
<evidence type="ECO:0000313" key="6">
    <source>
        <dbReference type="EMBL" id="VAX23934.1"/>
    </source>
</evidence>
<reference evidence="6" key="1">
    <citation type="submission" date="2018-06" db="EMBL/GenBank/DDBJ databases">
        <authorList>
            <person name="Zhirakovskaya E."/>
        </authorList>
    </citation>
    <scope>NUCLEOTIDE SEQUENCE</scope>
</reference>
<protein>
    <submittedName>
        <fullName evidence="6">Phosphoribosylformylglycinamidine synthase, PurS subunit</fullName>
        <ecNumber evidence="6">6.3.5.3</ecNumber>
    </submittedName>
</protein>
<evidence type="ECO:0000256" key="3">
    <source>
        <dbReference type="ARBA" id="ARBA00022741"/>
    </source>
</evidence>
<dbReference type="PANTHER" id="PTHR34696:SF1">
    <property type="entry name" value="PHOSPHORIBOSYLFORMYLGLYCINAMIDINE SYNTHASE SUBUNIT PURS"/>
    <property type="match status" value="1"/>
</dbReference>
<dbReference type="PANTHER" id="PTHR34696">
    <property type="entry name" value="PHOSPHORIBOSYLFORMYLGLYCINAMIDINE SYNTHASE SUBUNIT PURS"/>
    <property type="match status" value="1"/>
</dbReference>
<sequence>MKANITVTLKRGVLDPQGNAVMNALNTMNGASVKNVRVGKLIEIEIDENSPETAKDILETMCEKLLANPVIEDYNIELLGDA</sequence>
<accession>A0A3B1CJ04</accession>
<dbReference type="EC" id="6.3.5.3" evidence="6"/>
<name>A0A3B1CJ04_9ZZZZ</name>
<evidence type="ECO:0000256" key="5">
    <source>
        <dbReference type="ARBA" id="ARBA00022840"/>
    </source>
</evidence>
<proteinExistence type="inferred from homology"/>
<keyword evidence="4" id="KW-0658">Purine biosynthesis</keyword>
<evidence type="ECO:0000256" key="4">
    <source>
        <dbReference type="ARBA" id="ARBA00022755"/>
    </source>
</evidence>
<dbReference type="InterPro" id="IPR036604">
    <property type="entry name" value="PurS-like_sf"/>
</dbReference>
<keyword evidence="3" id="KW-0547">Nucleotide-binding</keyword>
<dbReference type="HAMAP" id="MF_01926">
    <property type="entry name" value="PurS"/>
    <property type="match status" value="1"/>
</dbReference>
<dbReference type="InterPro" id="IPR003850">
    <property type="entry name" value="PurS"/>
</dbReference>
<dbReference type="NCBIfam" id="NF004630">
    <property type="entry name" value="PRK05974.1"/>
    <property type="match status" value="1"/>
</dbReference>
<keyword evidence="2 6" id="KW-0436">Ligase</keyword>